<evidence type="ECO:0000313" key="1">
    <source>
        <dbReference type="EMBL" id="PRQ39671.1"/>
    </source>
</evidence>
<dbReference type="Gramene" id="PRQ39671">
    <property type="protein sequence ID" value="PRQ39671"/>
    <property type="gene ID" value="RchiOBHm_Chr4g0427801"/>
</dbReference>
<evidence type="ECO:0000313" key="2">
    <source>
        <dbReference type="Proteomes" id="UP000238479"/>
    </source>
</evidence>
<name>A0A2P6QZR4_ROSCH</name>
<keyword evidence="2" id="KW-1185">Reference proteome</keyword>
<dbReference type="Proteomes" id="UP000238479">
    <property type="component" value="Chromosome 4"/>
</dbReference>
<reference evidence="1 2" key="1">
    <citation type="journal article" date="2018" name="Nat. Genet.">
        <title>The Rosa genome provides new insights in the design of modern roses.</title>
        <authorList>
            <person name="Bendahmane M."/>
        </authorList>
    </citation>
    <scope>NUCLEOTIDE SEQUENCE [LARGE SCALE GENOMIC DNA]</scope>
    <source>
        <strain evidence="2">cv. Old Blush</strain>
    </source>
</reference>
<organism evidence="1 2">
    <name type="scientific">Rosa chinensis</name>
    <name type="common">China rose</name>
    <dbReference type="NCBI Taxonomy" id="74649"/>
    <lineage>
        <taxon>Eukaryota</taxon>
        <taxon>Viridiplantae</taxon>
        <taxon>Streptophyta</taxon>
        <taxon>Embryophyta</taxon>
        <taxon>Tracheophyta</taxon>
        <taxon>Spermatophyta</taxon>
        <taxon>Magnoliopsida</taxon>
        <taxon>eudicotyledons</taxon>
        <taxon>Gunneridae</taxon>
        <taxon>Pentapetalae</taxon>
        <taxon>rosids</taxon>
        <taxon>fabids</taxon>
        <taxon>Rosales</taxon>
        <taxon>Rosaceae</taxon>
        <taxon>Rosoideae</taxon>
        <taxon>Rosoideae incertae sedis</taxon>
        <taxon>Rosa</taxon>
    </lineage>
</organism>
<sequence>MSHQEQIAAQSGEMLGAIERFEMEYKSIKKGWDLGAKELWVSDLLMYII</sequence>
<accession>A0A2P6QZR4</accession>
<dbReference type="AlphaFoldDB" id="A0A2P6QZR4"/>
<dbReference type="EMBL" id="PDCK01000042">
    <property type="protein sequence ID" value="PRQ39671.1"/>
    <property type="molecule type" value="Genomic_DNA"/>
</dbReference>
<proteinExistence type="predicted"/>
<gene>
    <name evidence="1" type="ORF">RchiOBHm_Chr4g0427801</name>
</gene>
<comment type="caution">
    <text evidence="1">The sequence shown here is derived from an EMBL/GenBank/DDBJ whole genome shotgun (WGS) entry which is preliminary data.</text>
</comment>
<protein>
    <submittedName>
        <fullName evidence="1">Uncharacterized protein</fullName>
    </submittedName>
</protein>